<dbReference type="Proteomes" id="UP001500567">
    <property type="component" value="Unassembled WGS sequence"/>
</dbReference>
<evidence type="ECO:0000313" key="3">
    <source>
        <dbReference type="Proteomes" id="UP001500567"/>
    </source>
</evidence>
<evidence type="ECO:0000256" key="1">
    <source>
        <dbReference type="SAM" id="Coils"/>
    </source>
</evidence>
<keyword evidence="1" id="KW-0175">Coiled coil</keyword>
<keyword evidence="3" id="KW-1185">Reference proteome</keyword>
<dbReference type="EMBL" id="BAABDJ010000049">
    <property type="protein sequence ID" value="GAA4020344.1"/>
    <property type="molecule type" value="Genomic_DNA"/>
</dbReference>
<name>A0ABP7T3W6_9BACT</name>
<protein>
    <submittedName>
        <fullName evidence="2">Uncharacterized protein</fullName>
    </submittedName>
</protein>
<gene>
    <name evidence="2" type="ORF">GCM10022408_37940</name>
</gene>
<organism evidence="2 3">
    <name type="scientific">Hymenobacter fastidiosus</name>
    <dbReference type="NCBI Taxonomy" id="486264"/>
    <lineage>
        <taxon>Bacteria</taxon>
        <taxon>Pseudomonadati</taxon>
        <taxon>Bacteroidota</taxon>
        <taxon>Cytophagia</taxon>
        <taxon>Cytophagales</taxon>
        <taxon>Hymenobacteraceae</taxon>
        <taxon>Hymenobacter</taxon>
    </lineage>
</organism>
<reference evidence="3" key="1">
    <citation type="journal article" date="2019" name="Int. J. Syst. Evol. Microbiol.">
        <title>The Global Catalogue of Microorganisms (GCM) 10K type strain sequencing project: providing services to taxonomists for standard genome sequencing and annotation.</title>
        <authorList>
            <consortium name="The Broad Institute Genomics Platform"/>
            <consortium name="The Broad Institute Genome Sequencing Center for Infectious Disease"/>
            <person name="Wu L."/>
            <person name="Ma J."/>
        </authorList>
    </citation>
    <scope>NUCLEOTIDE SEQUENCE [LARGE SCALE GENOMIC DNA]</scope>
    <source>
        <strain evidence="3">JCM 17224</strain>
    </source>
</reference>
<comment type="caution">
    <text evidence="2">The sequence shown here is derived from an EMBL/GenBank/DDBJ whole genome shotgun (WGS) entry which is preliminary data.</text>
</comment>
<sequence length="126" mass="14499">MPYKEPRHQINLKLTDAEYAPLAQEAALARSTVALYARHLIVQRTAQPLSIAAQRLKERYEVREEALQDKIGRLQQRVNTLVLQNADIPLLQQQIQEARHLNAQLSNPEAMRALIEEVIQRREKSA</sequence>
<evidence type="ECO:0000313" key="2">
    <source>
        <dbReference type="EMBL" id="GAA4020344.1"/>
    </source>
</evidence>
<proteinExistence type="predicted"/>
<feature type="coiled-coil region" evidence="1">
    <location>
        <begin position="57"/>
        <end position="84"/>
    </location>
</feature>
<accession>A0ABP7T3W6</accession>